<evidence type="ECO:0000313" key="2">
    <source>
        <dbReference type="Proteomes" id="UP000642070"/>
    </source>
</evidence>
<dbReference type="Pfam" id="PF19698">
    <property type="entry name" value="DUF6197"/>
    <property type="match status" value="1"/>
</dbReference>
<dbReference type="Proteomes" id="UP000642070">
    <property type="component" value="Unassembled WGS sequence"/>
</dbReference>
<comment type="caution">
    <text evidence="1">The sequence shown here is derived from an EMBL/GenBank/DDBJ whole genome shotgun (WGS) entry which is preliminary data.</text>
</comment>
<dbReference type="AlphaFoldDB" id="A0A917TLA8"/>
<gene>
    <name evidence="1" type="ORF">GCM10007977_031190</name>
</gene>
<evidence type="ECO:0000313" key="1">
    <source>
        <dbReference type="EMBL" id="GGM27718.1"/>
    </source>
</evidence>
<accession>A0A917TLA8</accession>
<reference evidence="1" key="1">
    <citation type="journal article" date="2014" name="Int. J. Syst. Evol. Microbiol.">
        <title>Complete genome sequence of Corynebacterium casei LMG S-19264T (=DSM 44701T), isolated from a smear-ripened cheese.</title>
        <authorList>
            <consortium name="US DOE Joint Genome Institute (JGI-PGF)"/>
            <person name="Walter F."/>
            <person name="Albersmeier A."/>
            <person name="Kalinowski J."/>
            <person name="Ruckert C."/>
        </authorList>
    </citation>
    <scope>NUCLEOTIDE SEQUENCE</scope>
    <source>
        <strain evidence="1">JCM 19831</strain>
    </source>
</reference>
<dbReference type="EMBL" id="BMPI01000013">
    <property type="protein sequence ID" value="GGM27718.1"/>
    <property type="molecule type" value="Genomic_DNA"/>
</dbReference>
<organism evidence="1 2">
    <name type="scientific">Dactylosporangium sucinum</name>
    <dbReference type="NCBI Taxonomy" id="1424081"/>
    <lineage>
        <taxon>Bacteria</taxon>
        <taxon>Bacillati</taxon>
        <taxon>Actinomycetota</taxon>
        <taxon>Actinomycetes</taxon>
        <taxon>Micromonosporales</taxon>
        <taxon>Micromonosporaceae</taxon>
        <taxon>Dactylosporangium</taxon>
    </lineage>
</organism>
<keyword evidence="2" id="KW-1185">Reference proteome</keyword>
<proteinExistence type="predicted"/>
<dbReference type="InterPro" id="IPR045677">
    <property type="entry name" value="DUF6197"/>
</dbReference>
<reference evidence="1" key="2">
    <citation type="submission" date="2020-09" db="EMBL/GenBank/DDBJ databases">
        <authorList>
            <person name="Sun Q."/>
            <person name="Ohkuma M."/>
        </authorList>
    </citation>
    <scope>NUCLEOTIDE SEQUENCE</scope>
    <source>
        <strain evidence="1">JCM 19831</strain>
    </source>
</reference>
<dbReference type="RefSeq" id="WP_190250541.1">
    <property type="nucleotide sequence ID" value="NZ_BMPI01000013.1"/>
</dbReference>
<sequence length="239" mass="26032">MHPTQILASEPTEAADATTLDGVTPSDCLRGAALYLQRHGWHQGRFFATEDIFPAASADGALIMAVYGHRVDVFDVANAPLLDGEAYHLWLAALDAVEDHLGLRRAFIPAQHIIAPGDLLFAWQDDPTRTRDDVITALNDAADDWDQQQARLAAAVAISTKHPSEWTDADVADWRLDVENEPDFAGLGDEPVEDTHTVVPLGYGCRTCGPDEYCPDDAMERCWDNYTGDEEVLSTGGAA</sequence>
<name>A0A917TLA8_9ACTN</name>
<protein>
    <submittedName>
        <fullName evidence="1">Uncharacterized protein</fullName>
    </submittedName>
</protein>